<protein>
    <submittedName>
        <fullName evidence="1">Uncharacterized protein</fullName>
    </submittedName>
</protein>
<dbReference type="InterPro" id="IPR015915">
    <property type="entry name" value="Kelch-typ_b-propeller"/>
</dbReference>
<keyword evidence="2" id="KW-1185">Reference proteome</keyword>
<sequence length="67" mass="7457">MSLAGPLNDLWCFQSQGFLWDQIVSTGDVPSPRMRFGSTSFYDENNVLQFAVIGGVTLSGVDNYLYM</sequence>
<comment type="caution">
    <text evidence="1">The sequence shown here is derived from an EMBL/GenBank/DDBJ whole genome shotgun (WGS) entry which is preliminary data.</text>
</comment>
<proteinExistence type="predicted"/>
<dbReference type="AlphaFoldDB" id="A0AAU9J4K6"/>
<dbReference type="EMBL" id="CAJZBQ010000024">
    <property type="protein sequence ID" value="CAG9320201.1"/>
    <property type="molecule type" value="Genomic_DNA"/>
</dbReference>
<accession>A0AAU9J4K6</accession>
<gene>
    <name evidence="1" type="ORF">BSTOLATCC_MIC25433</name>
</gene>
<dbReference type="Gene3D" id="2.120.10.80">
    <property type="entry name" value="Kelch-type beta propeller"/>
    <property type="match status" value="1"/>
</dbReference>
<reference evidence="1" key="1">
    <citation type="submission" date="2021-09" db="EMBL/GenBank/DDBJ databases">
        <authorList>
            <consortium name="AG Swart"/>
            <person name="Singh M."/>
            <person name="Singh A."/>
            <person name="Seah K."/>
            <person name="Emmerich C."/>
        </authorList>
    </citation>
    <scope>NUCLEOTIDE SEQUENCE</scope>
    <source>
        <strain evidence="1">ATCC30299</strain>
    </source>
</reference>
<evidence type="ECO:0000313" key="2">
    <source>
        <dbReference type="Proteomes" id="UP001162131"/>
    </source>
</evidence>
<name>A0AAU9J4K6_9CILI</name>
<dbReference type="Proteomes" id="UP001162131">
    <property type="component" value="Unassembled WGS sequence"/>
</dbReference>
<organism evidence="1 2">
    <name type="scientific">Blepharisma stoltei</name>
    <dbReference type="NCBI Taxonomy" id="1481888"/>
    <lineage>
        <taxon>Eukaryota</taxon>
        <taxon>Sar</taxon>
        <taxon>Alveolata</taxon>
        <taxon>Ciliophora</taxon>
        <taxon>Postciliodesmatophora</taxon>
        <taxon>Heterotrichea</taxon>
        <taxon>Heterotrichida</taxon>
        <taxon>Blepharismidae</taxon>
        <taxon>Blepharisma</taxon>
    </lineage>
</organism>
<evidence type="ECO:0000313" key="1">
    <source>
        <dbReference type="EMBL" id="CAG9320201.1"/>
    </source>
</evidence>